<evidence type="ECO:0000313" key="4">
    <source>
        <dbReference type="Proteomes" id="UP000252558"/>
    </source>
</evidence>
<dbReference type="InterPro" id="IPR012902">
    <property type="entry name" value="N_methyl_site"/>
</dbReference>
<dbReference type="Proteomes" id="UP000252558">
    <property type="component" value="Unassembled WGS sequence"/>
</dbReference>
<dbReference type="InterPro" id="IPR054402">
    <property type="entry name" value="Tt1218-like_dom"/>
</dbReference>
<reference evidence="3 4" key="1">
    <citation type="submission" date="2018-07" db="EMBL/GenBank/DDBJ databases">
        <title>Corallincola holothuriorum sp. nov., a new facultative anaerobe isolated from sea cucumber Apostichopus japonicus.</title>
        <authorList>
            <person name="Xia H."/>
        </authorList>
    </citation>
    <scope>NUCLEOTIDE SEQUENCE [LARGE SCALE GENOMIC DNA]</scope>
    <source>
        <strain evidence="3 4">C4</strain>
    </source>
</reference>
<protein>
    <submittedName>
        <fullName evidence="3">Type IV pilus modification protein PilV</fullName>
    </submittedName>
</protein>
<keyword evidence="1" id="KW-0472">Membrane</keyword>
<dbReference type="EMBL" id="QPID01000009">
    <property type="protein sequence ID" value="RCU45776.1"/>
    <property type="molecule type" value="Genomic_DNA"/>
</dbReference>
<feature type="domain" description="Type IV pilin Tt1218-like" evidence="2">
    <location>
        <begin position="57"/>
        <end position="129"/>
    </location>
</feature>
<proteinExistence type="predicted"/>
<evidence type="ECO:0000313" key="3">
    <source>
        <dbReference type="EMBL" id="RCU45776.1"/>
    </source>
</evidence>
<comment type="caution">
    <text evidence="3">The sequence shown here is derived from an EMBL/GenBank/DDBJ whole genome shotgun (WGS) entry which is preliminary data.</text>
</comment>
<dbReference type="AlphaFoldDB" id="A0A368N6D1"/>
<feature type="transmembrane region" description="Helical" evidence="1">
    <location>
        <begin position="32"/>
        <end position="57"/>
    </location>
</feature>
<name>A0A368N6D1_9GAMM</name>
<dbReference type="NCBIfam" id="TIGR02523">
    <property type="entry name" value="type_IV_pilV"/>
    <property type="match status" value="1"/>
</dbReference>
<dbReference type="Pfam" id="PF22150">
    <property type="entry name" value="Tt1218-like"/>
    <property type="match status" value="1"/>
</dbReference>
<keyword evidence="1" id="KW-0812">Transmembrane</keyword>
<organism evidence="3 4">
    <name type="scientific">Corallincola holothuriorum</name>
    <dbReference type="NCBI Taxonomy" id="2282215"/>
    <lineage>
        <taxon>Bacteria</taxon>
        <taxon>Pseudomonadati</taxon>
        <taxon>Pseudomonadota</taxon>
        <taxon>Gammaproteobacteria</taxon>
        <taxon>Alteromonadales</taxon>
        <taxon>Psychromonadaceae</taxon>
        <taxon>Corallincola</taxon>
    </lineage>
</organism>
<dbReference type="Pfam" id="PF07963">
    <property type="entry name" value="N_methyl"/>
    <property type="match status" value="1"/>
</dbReference>
<evidence type="ECO:0000259" key="2">
    <source>
        <dbReference type="Pfam" id="PF22150"/>
    </source>
</evidence>
<accession>A0A368N6D1</accession>
<keyword evidence="4" id="KW-1185">Reference proteome</keyword>
<keyword evidence="1" id="KW-1133">Transmembrane helix</keyword>
<evidence type="ECO:0000256" key="1">
    <source>
        <dbReference type="SAM" id="Phobius"/>
    </source>
</evidence>
<gene>
    <name evidence="3" type="primary">pilV</name>
    <name evidence="3" type="ORF">DU002_14940</name>
</gene>
<sequence>MGSVLHFVARYGDKAVNIRIMNKRMHYSKRRASGFSMLELLIAILVLVVGILGVGMLQSVAKRGVFESSQRTLATVLANDVLERMRTNPSQALLGSYDGVFGGGTLAVPRDCAGFAASCSDAETADYDLYQWELMLDGASVTEGTVNIGGLTQAKGCIAQSNGTVTVVIAWHGLAELSDAASNKSSFAKACGTADAFRRQLIVETFISR</sequence>
<dbReference type="InterPro" id="IPR013362">
    <property type="entry name" value="Pilus_4_PilV"/>
</dbReference>